<keyword evidence="2" id="KW-1185">Reference proteome</keyword>
<dbReference type="Proteomes" id="UP000243657">
    <property type="component" value="Unassembled WGS sequence"/>
</dbReference>
<organism evidence="1 2">
    <name type="scientific">Alloscardovia macacae</name>
    <dbReference type="NCBI Taxonomy" id="1160091"/>
    <lineage>
        <taxon>Bacteria</taxon>
        <taxon>Bacillati</taxon>
        <taxon>Actinomycetota</taxon>
        <taxon>Actinomycetes</taxon>
        <taxon>Bifidobacteriales</taxon>
        <taxon>Bifidobacteriaceae</taxon>
        <taxon>Alloscardovia</taxon>
    </lineage>
</organism>
<gene>
    <name evidence="1" type="ORF">ALMA_0993</name>
</gene>
<comment type="caution">
    <text evidence="1">The sequence shown here is derived from an EMBL/GenBank/DDBJ whole genome shotgun (WGS) entry which is preliminary data.</text>
</comment>
<proteinExistence type="predicted"/>
<evidence type="ECO:0000313" key="2">
    <source>
        <dbReference type="Proteomes" id="UP000243657"/>
    </source>
</evidence>
<sequence length="89" mass="9784">MEKNNNEGMKKMDKHQRKHNRMWASILALLILCLSYPIVAPSLAQALGGNCNAWIVNDVGSTFGRGKCTSLNKDVGEIIYPALPILEAT</sequence>
<dbReference type="AlphaFoldDB" id="A0A261F5X0"/>
<protein>
    <submittedName>
        <fullName evidence="1">Uncharacterized protein</fullName>
    </submittedName>
</protein>
<reference evidence="1 2" key="1">
    <citation type="journal article" date="2017" name="BMC Genomics">
        <title>Comparative genomic and phylogenomic analyses of the Bifidobacteriaceae family.</title>
        <authorList>
            <person name="Lugli G.A."/>
            <person name="Milani C."/>
            <person name="Turroni F."/>
            <person name="Duranti S."/>
            <person name="Mancabelli L."/>
            <person name="Mangifesta M."/>
            <person name="Ferrario C."/>
            <person name="Modesto M."/>
            <person name="Mattarelli P."/>
            <person name="Jiri K."/>
            <person name="van Sinderen D."/>
            <person name="Ventura M."/>
        </authorList>
    </citation>
    <scope>NUCLEOTIDE SEQUENCE [LARGE SCALE GENOMIC DNA]</scope>
    <source>
        <strain evidence="1 2">DSM 24762</strain>
    </source>
</reference>
<evidence type="ECO:0000313" key="1">
    <source>
        <dbReference type="EMBL" id="OZG54532.1"/>
    </source>
</evidence>
<accession>A0A261F5X0</accession>
<name>A0A261F5X0_9BIFI</name>
<dbReference type="EMBL" id="MWWT01000005">
    <property type="protein sequence ID" value="OZG54532.1"/>
    <property type="molecule type" value="Genomic_DNA"/>
</dbReference>